<evidence type="ECO:0000313" key="3">
    <source>
        <dbReference type="Proteomes" id="UP000188268"/>
    </source>
</evidence>
<feature type="compositionally biased region" description="Acidic residues" evidence="1">
    <location>
        <begin position="35"/>
        <end position="54"/>
    </location>
</feature>
<accession>A0A1R3G577</accession>
<protein>
    <submittedName>
        <fullName evidence="2">Uncharacterized protein</fullName>
    </submittedName>
</protein>
<dbReference type="Gramene" id="OMO53248">
    <property type="protein sequence ID" value="OMO53248"/>
    <property type="gene ID" value="CCACVL1_28779"/>
</dbReference>
<evidence type="ECO:0000256" key="1">
    <source>
        <dbReference type="SAM" id="MobiDB-lite"/>
    </source>
</evidence>
<name>A0A1R3G577_COCAP</name>
<organism evidence="2 3">
    <name type="scientific">Corchorus capsularis</name>
    <name type="common">Jute</name>
    <dbReference type="NCBI Taxonomy" id="210143"/>
    <lineage>
        <taxon>Eukaryota</taxon>
        <taxon>Viridiplantae</taxon>
        <taxon>Streptophyta</taxon>
        <taxon>Embryophyta</taxon>
        <taxon>Tracheophyta</taxon>
        <taxon>Spermatophyta</taxon>
        <taxon>Magnoliopsida</taxon>
        <taxon>eudicotyledons</taxon>
        <taxon>Gunneridae</taxon>
        <taxon>Pentapetalae</taxon>
        <taxon>rosids</taxon>
        <taxon>malvids</taxon>
        <taxon>Malvales</taxon>
        <taxon>Malvaceae</taxon>
        <taxon>Grewioideae</taxon>
        <taxon>Apeibeae</taxon>
        <taxon>Corchorus</taxon>
    </lineage>
</organism>
<evidence type="ECO:0000313" key="2">
    <source>
        <dbReference type="EMBL" id="OMO53248.1"/>
    </source>
</evidence>
<dbReference type="EMBL" id="AWWV01015242">
    <property type="protein sequence ID" value="OMO53248.1"/>
    <property type="molecule type" value="Genomic_DNA"/>
</dbReference>
<gene>
    <name evidence="2" type="ORF">CCACVL1_28779</name>
</gene>
<dbReference type="AlphaFoldDB" id="A0A1R3G577"/>
<dbReference type="Proteomes" id="UP000188268">
    <property type="component" value="Unassembled WGS sequence"/>
</dbReference>
<feature type="region of interest" description="Disordered" evidence="1">
    <location>
        <begin position="22"/>
        <end position="54"/>
    </location>
</feature>
<proteinExistence type="predicted"/>
<sequence>MARLTMVAKRPQCHQSNLTTMVKEEGHEIAREDYDKDTDFEEVDEGDEEELGSF</sequence>
<feature type="compositionally biased region" description="Basic and acidic residues" evidence="1">
    <location>
        <begin position="22"/>
        <end position="34"/>
    </location>
</feature>
<comment type="caution">
    <text evidence="2">The sequence shown here is derived from an EMBL/GenBank/DDBJ whole genome shotgun (WGS) entry which is preliminary data.</text>
</comment>
<keyword evidence="3" id="KW-1185">Reference proteome</keyword>
<reference evidence="2 3" key="1">
    <citation type="submission" date="2013-09" db="EMBL/GenBank/DDBJ databases">
        <title>Corchorus capsularis genome sequencing.</title>
        <authorList>
            <person name="Alam M."/>
            <person name="Haque M.S."/>
            <person name="Islam M.S."/>
            <person name="Emdad E.M."/>
            <person name="Islam M.M."/>
            <person name="Ahmed B."/>
            <person name="Halim A."/>
            <person name="Hossen Q.M.M."/>
            <person name="Hossain M.Z."/>
            <person name="Ahmed R."/>
            <person name="Khan M.M."/>
            <person name="Islam R."/>
            <person name="Rashid M.M."/>
            <person name="Khan S.A."/>
            <person name="Rahman M.S."/>
            <person name="Alam M."/>
        </authorList>
    </citation>
    <scope>NUCLEOTIDE SEQUENCE [LARGE SCALE GENOMIC DNA]</scope>
    <source>
        <strain evidence="3">cv. CVL-1</strain>
        <tissue evidence="2">Whole seedling</tissue>
    </source>
</reference>